<name>A0A9W9ZY77_9CNID</name>
<dbReference type="AlphaFoldDB" id="A0A9W9ZY77"/>
<reference evidence="2" key="1">
    <citation type="submission" date="2023-01" db="EMBL/GenBank/DDBJ databases">
        <title>Genome assembly of the deep-sea coral Lophelia pertusa.</title>
        <authorList>
            <person name="Herrera S."/>
            <person name="Cordes E."/>
        </authorList>
    </citation>
    <scope>NUCLEOTIDE SEQUENCE</scope>
    <source>
        <strain evidence="2">USNM1676648</strain>
        <tissue evidence="2">Polyp</tissue>
    </source>
</reference>
<evidence type="ECO:0000313" key="3">
    <source>
        <dbReference type="Proteomes" id="UP001163046"/>
    </source>
</evidence>
<feature type="region of interest" description="Disordered" evidence="1">
    <location>
        <begin position="1"/>
        <end position="20"/>
    </location>
</feature>
<organism evidence="2 3">
    <name type="scientific">Desmophyllum pertusum</name>
    <dbReference type="NCBI Taxonomy" id="174260"/>
    <lineage>
        <taxon>Eukaryota</taxon>
        <taxon>Metazoa</taxon>
        <taxon>Cnidaria</taxon>
        <taxon>Anthozoa</taxon>
        <taxon>Hexacorallia</taxon>
        <taxon>Scleractinia</taxon>
        <taxon>Caryophylliina</taxon>
        <taxon>Caryophylliidae</taxon>
        <taxon>Desmophyllum</taxon>
    </lineage>
</organism>
<evidence type="ECO:0000256" key="1">
    <source>
        <dbReference type="SAM" id="MobiDB-lite"/>
    </source>
</evidence>
<accession>A0A9W9ZY77</accession>
<sequence length="164" mass="18537">MEADDPSYVPDPDEIDADDDSDFDDCLYEEIPQNAPPHEQKLFLVAESSLLGALSVLSCMPVRNAKGWLIQGFGTKITVRQKCLSCSFTTSWDSQPPGWRHSSWEHHDVLLYSLWWWKPCKGAEHFETHECSNDSLLHIYATPKEVSTSRCAADIQRATAYSAD</sequence>
<dbReference type="Proteomes" id="UP001163046">
    <property type="component" value="Unassembled WGS sequence"/>
</dbReference>
<proteinExistence type="predicted"/>
<dbReference type="EMBL" id="MU825579">
    <property type="protein sequence ID" value="KAJ7388179.1"/>
    <property type="molecule type" value="Genomic_DNA"/>
</dbReference>
<protein>
    <submittedName>
        <fullName evidence="2">Uncharacterized protein</fullName>
    </submittedName>
</protein>
<gene>
    <name evidence="2" type="ORF">OS493_039367</name>
</gene>
<dbReference type="OrthoDB" id="5814287at2759"/>
<comment type="caution">
    <text evidence="2">The sequence shown here is derived from an EMBL/GenBank/DDBJ whole genome shotgun (WGS) entry which is preliminary data.</text>
</comment>
<evidence type="ECO:0000313" key="2">
    <source>
        <dbReference type="EMBL" id="KAJ7388179.1"/>
    </source>
</evidence>
<keyword evidence="3" id="KW-1185">Reference proteome</keyword>